<dbReference type="EMBL" id="JBHUMR010000014">
    <property type="protein sequence ID" value="MFD2618124.1"/>
    <property type="molecule type" value="Genomic_DNA"/>
</dbReference>
<keyword evidence="5" id="KW-1185">Reference proteome</keyword>
<dbReference type="InterPro" id="IPR013154">
    <property type="entry name" value="ADH-like_N"/>
</dbReference>
<evidence type="ECO:0000259" key="3">
    <source>
        <dbReference type="SMART" id="SM00829"/>
    </source>
</evidence>
<evidence type="ECO:0000313" key="5">
    <source>
        <dbReference type="Proteomes" id="UP001597458"/>
    </source>
</evidence>
<keyword evidence="2" id="KW-0560">Oxidoreductase</keyword>
<dbReference type="InterPro" id="IPR011032">
    <property type="entry name" value="GroES-like_sf"/>
</dbReference>
<sequence>MKAWLINEPGSIDNLVWKETEDVSAGRGELVVRVISAALNPVDYKMIESGSRNWNYPHVTGVDLAGEVIEVGPDATDFKVGDQVACHTDLNKRGSFAEKAVIRAETAAKIPEGVSFDQAAAILCAGMTAYQAVYQKLNHAQKETILIHAGAGGVGGFAIQLAKELGLKVFTTASFENHAWVKSLGVDITIDYKTEDVTRRILEETNQEGVDLIVNTVGSREATEDLKRLSFSGHLAYVAGSPDLSNVKPFSLSPSIHEVALGAAHSSGSIRARVNLSFMAKELMDRIKNGTLDPMISEVLPREELPNGLKKVKTRHVRGKIIVRMQAE</sequence>
<dbReference type="Pfam" id="PF08240">
    <property type="entry name" value="ADH_N"/>
    <property type="match status" value="1"/>
</dbReference>
<comment type="caution">
    <text evidence="4">The sequence shown here is derived from an EMBL/GenBank/DDBJ whole genome shotgun (WGS) entry which is preliminary data.</text>
</comment>
<dbReference type="Gene3D" id="3.40.50.720">
    <property type="entry name" value="NAD(P)-binding Rossmann-like Domain"/>
    <property type="match status" value="1"/>
</dbReference>
<dbReference type="SUPFAM" id="SSF50129">
    <property type="entry name" value="GroES-like"/>
    <property type="match status" value="1"/>
</dbReference>
<dbReference type="RefSeq" id="WP_141190094.1">
    <property type="nucleotide sequence ID" value="NZ_JBHUMR010000014.1"/>
</dbReference>
<dbReference type="PANTHER" id="PTHR48106">
    <property type="entry name" value="QUINONE OXIDOREDUCTASE PIG3-RELATED"/>
    <property type="match status" value="1"/>
</dbReference>
<dbReference type="SUPFAM" id="SSF51735">
    <property type="entry name" value="NAD(P)-binding Rossmann-fold domains"/>
    <property type="match status" value="1"/>
</dbReference>
<reference evidence="5" key="1">
    <citation type="journal article" date="2019" name="Int. J. Syst. Evol. Microbiol.">
        <title>The Global Catalogue of Microorganisms (GCM) 10K type strain sequencing project: providing services to taxonomists for standard genome sequencing and annotation.</title>
        <authorList>
            <consortium name="The Broad Institute Genomics Platform"/>
            <consortium name="The Broad Institute Genome Sequencing Center for Infectious Disease"/>
            <person name="Wu L."/>
            <person name="Ma J."/>
        </authorList>
    </citation>
    <scope>NUCLEOTIDE SEQUENCE [LARGE SCALE GENOMIC DNA]</scope>
    <source>
        <strain evidence="5">TISTR 2241</strain>
    </source>
</reference>
<dbReference type="InterPro" id="IPR013149">
    <property type="entry name" value="ADH-like_C"/>
</dbReference>
<evidence type="ECO:0000313" key="4">
    <source>
        <dbReference type="EMBL" id="MFD2618124.1"/>
    </source>
</evidence>
<dbReference type="Gene3D" id="3.90.180.10">
    <property type="entry name" value="Medium-chain alcohol dehydrogenases, catalytic domain"/>
    <property type="match status" value="1"/>
</dbReference>
<gene>
    <name evidence="4" type="ORF">ACFSTF_12480</name>
</gene>
<feature type="domain" description="Enoyl reductase (ER)" evidence="3">
    <location>
        <begin position="10"/>
        <end position="323"/>
    </location>
</feature>
<organism evidence="4 5">
    <name type="scientific">Terrilactibacillus laevilacticus</name>
    <dbReference type="NCBI Taxonomy" id="1380157"/>
    <lineage>
        <taxon>Bacteria</taxon>
        <taxon>Bacillati</taxon>
        <taxon>Bacillota</taxon>
        <taxon>Bacilli</taxon>
        <taxon>Bacillales</taxon>
        <taxon>Bacillaceae</taxon>
        <taxon>Terrilactibacillus</taxon>
    </lineage>
</organism>
<dbReference type="CDD" id="cd08271">
    <property type="entry name" value="MDR5"/>
    <property type="match status" value="1"/>
</dbReference>
<protein>
    <submittedName>
        <fullName evidence="4">Zinc-binding dehydrogenase</fullName>
    </submittedName>
</protein>
<dbReference type="InterPro" id="IPR036291">
    <property type="entry name" value="NAD(P)-bd_dom_sf"/>
</dbReference>
<dbReference type="SMART" id="SM00829">
    <property type="entry name" value="PKS_ER"/>
    <property type="match status" value="1"/>
</dbReference>
<evidence type="ECO:0000256" key="1">
    <source>
        <dbReference type="ARBA" id="ARBA00022857"/>
    </source>
</evidence>
<evidence type="ECO:0000256" key="2">
    <source>
        <dbReference type="ARBA" id="ARBA00023002"/>
    </source>
</evidence>
<dbReference type="Pfam" id="PF00107">
    <property type="entry name" value="ADH_zinc_N"/>
    <property type="match status" value="1"/>
</dbReference>
<proteinExistence type="predicted"/>
<dbReference type="Proteomes" id="UP001597458">
    <property type="component" value="Unassembled WGS sequence"/>
</dbReference>
<dbReference type="InterPro" id="IPR020843">
    <property type="entry name" value="ER"/>
</dbReference>
<name>A0ABW5PT96_9BACI</name>
<dbReference type="PANTHER" id="PTHR48106:SF7">
    <property type="entry name" value="DEHYDROGENASE, ZINC-CONTAINING, PUTATIVE (AFU_ORTHOLOGUE AFUA_5G10220)-RELATED"/>
    <property type="match status" value="1"/>
</dbReference>
<keyword evidence="1" id="KW-0521">NADP</keyword>
<accession>A0ABW5PT96</accession>